<name>Q7NM33_GLOVI</name>
<dbReference type="InParanoid" id="Q7NM33"/>
<accession>Q7NM33</accession>
<dbReference type="PANTHER" id="PTHR47152:SF1">
    <property type="entry name" value="SLL1186 PROTEIN"/>
    <property type="match status" value="1"/>
</dbReference>
<keyword evidence="3" id="KW-1185">Reference proteome</keyword>
<reference evidence="2 3" key="1">
    <citation type="journal article" date="2003" name="DNA Res.">
        <title>Complete genome structure of Gloeobacter violaceus PCC 7421, a cyanobacterium that lacks thylakoids.</title>
        <authorList>
            <person name="Nakamura Y."/>
            <person name="Kaneko T."/>
            <person name="Sato S."/>
            <person name="Mimuro M."/>
            <person name="Miyashita H."/>
            <person name="Tsuchiya T."/>
            <person name="Sasamoto S."/>
            <person name="Watanabe A."/>
            <person name="Kawashima K."/>
            <person name="Kishida Y."/>
            <person name="Kiyokawa C."/>
            <person name="Kohara M."/>
            <person name="Matsumoto M."/>
            <person name="Matsuno A."/>
            <person name="Nakazaki N."/>
            <person name="Shimpo S."/>
            <person name="Takeuchi C."/>
            <person name="Yamada M."/>
            <person name="Tabata S."/>
        </authorList>
    </citation>
    <scope>NUCLEOTIDE SEQUENCE [LARGE SCALE GENOMIC DNA]</scope>
    <source>
        <strain evidence="3">ATCC 29082 / PCC 7421</strain>
    </source>
</reference>
<dbReference type="Proteomes" id="UP000000557">
    <property type="component" value="Chromosome"/>
</dbReference>
<dbReference type="AlphaFoldDB" id="Q7NM33"/>
<sequence length="216" mass="24773">MTVTLQLEQLSIMPGQRIVLRDVSWQQFEAILTELGDHRASRLAYDNGMLEIRMPLPEHERSKVLLSDFVKNLLEALDIDFEPFGSSTFKRIDMAKGIEPDECFYIQNHAAMIGKRRLDLTIDPPPDLAIEVDLTSKTQLEVYRVLGVPELWRYESGRLRIDVLQSGRYVESPISPTFPDLLLVERFPGFVEMAATAGTRPALKAFRQWVKEQLQL</sequence>
<dbReference type="InterPro" id="IPR012296">
    <property type="entry name" value="Nuclease_put_TT1808"/>
</dbReference>
<dbReference type="STRING" id="251221.gene:10758414"/>
<dbReference type="PATRIC" id="fig|251221.4.peg.955"/>
<dbReference type="Gene3D" id="3.90.1570.10">
    <property type="entry name" value="tt1808, chain A"/>
    <property type="match status" value="1"/>
</dbReference>
<dbReference type="InterPro" id="IPR011335">
    <property type="entry name" value="Restrct_endonuc-II-like"/>
</dbReference>
<dbReference type="eggNOG" id="COG4636">
    <property type="taxonomic scope" value="Bacteria"/>
</dbReference>
<dbReference type="KEGG" id="gvi:glr0936"/>
<proteinExistence type="predicted"/>
<dbReference type="EMBL" id="BA000045">
    <property type="protein sequence ID" value="BAC88877.1"/>
    <property type="molecule type" value="Genomic_DNA"/>
</dbReference>
<dbReference type="EnsemblBacteria" id="BAC88877">
    <property type="protein sequence ID" value="BAC88877"/>
    <property type="gene ID" value="BAC88877"/>
</dbReference>
<dbReference type="PANTHER" id="PTHR47152">
    <property type="entry name" value="SLR2084 PROTEIN-RELATED"/>
    <property type="match status" value="1"/>
</dbReference>
<reference evidence="2 3" key="2">
    <citation type="journal article" date="2003" name="DNA Res.">
        <title>Complete genome structure of Gloeobacter violaceus PCC 7421, a cyanobacterium that lacks thylakoids (supplement).</title>
        <authorList>
            <person name="Nakamura Y."/>
            <person name="Kaneko T."/>
            <person name="Sato S."/>
            <person name="Mimuro M."/>
            <person name="Miyashita H."/>
            <person name="Tsuchiya T."/>
            <person name="Sasamoto S."/>
            <person name="Watanabe A."/>
            <person name="Kawashima K."/>
            <person name="Kishida Y."/>
            <person name="Kiyokawa C."/>
            <person name="Kohara M."/>
            <person name="Matsumoto M."/>
            <person name="Matsuno A."/>
            <person name="Nakazaki N."/>
            <person name="Shimpo S."/>
            <person name="Takeuchi C."/>
            <person name="Yamada M."/>
            <person name="Tabata S."/>
        </authorList>
    </citation>
    <scope>NUCLEOTIDE SEQUENCE [LARGE SCALE GENOMIC DNA]</scope>
    <source>
        <strain evidence="3">ATCC 29082 / PCC 7421</strain>
    </source>
</reference>
<organism evidence="2 3">
    <name type="scientific">Gloeobacter violaceus (strain ATCC 29082 / PCC 7421)</name>
    <dbReference type="NCBI Taxonomy" id="251221"/>
    <lineage>
        <taxon>Bacteria</taxon>
        <taxon>Bacillati</taxon>
        <taxon>Cyanobacteriota</taxon>
        <taxon>Cyanophyceae</taxon>
        <taxon>Gloeobacterales</taxon>
        <taxon>Gloeobacteraceae</taxon>
        <taxon>Gloeobacter</taxon>
    </lineage>
</organism>
<feature type="domain" description="Putative restriction endonuclease" evidence="1">
    <location>
        <begin position="25"/>
        <end position="191"/>
    </location>
</feature>
<protein>
    <submittedName>
        <fullName evidence="2">Glr0936 protein</fullName>
    </submittedName>
</protein>
<dbReference type="PhylomeDB" id="Q7NM33"/>
<evidence type="ECO:0000313" key="2">
    <source>
        <dbReference type="EMBL" id="BAC88877.1"/>
    </source>
</evidence>
<dbReference type="HOGENOM" id="CLU_098557_0_0_3"/>
<dbReference type="RefSeq" id="WP_011140938.1">
    <property type="nucleotide sequence ID" value="NC_005125.1"/>
</dbReference>
<evidence type="ECO:0000259" key="1">
    <source>
        <dbReference type="Pfam" id="PF05685"/>
    </source>
</evidence>
<dbReference type="CDD" id="cd06260">
    <property type="entry name" value="DUF820-like"/>
    <property type="match status" value="1"/>
</dbReference>
<dbReference type="Pfam" id="PF05685">
    <property type="entry name" value="Uma2"/>
    <property type="match status" value="1"/>
</dbReference>
<gene>
    <name evidence="2" type="ordered locus">glr0936</name>
</gene>
<dbReference type="OrthoDB" id="427876at2"/>
<evidence type="ECO:0000313" key="3">
    <source>
        <dbReference type="Proteomes" id="UP000000557"/>
    </source>
</evidence>
<dbReference type="InterPro" id="IPR008538">
    <property type="entry name" value="Uma2"/>
</dbReference>
<dbReference type="SUPFAM" id="SSF52980">
    <property type="entry name" value="Restriction endonuclease-like"/>
    <property type="match status" value="1"/>
</dbReference>